<dbReference type="PANTHER" id="PTHR32332">
    <property type="entry name" value="2-NITROPROPANE DIOXYGENASE"/>
    <property type="match status" value="1"/>
</dbReference>
<comment type="caution">
    <text evidence="4">The sequence shown here is derived from an EMBL/GenBank/DDBJ whole genome shotgun (WGS) entry which is preliminary data.</text>
</comment>
<evidence type="ECO:0000313" key="5">
    <source>
        <dbReference type="Proteomes" id="UP001221302"/>
    </source>
</evidence>
<evidence type="ECO:0000256" key="1">
    <source>
        <dbReference type="ARBA" id="ARBA00022630"/>
    </source>
</evidence>
<accession>A0AAE3TF52</accession>
<dbReference type="Pfam" id="PF03060">
    <property type="entry name" value="NMO"/>
    <property type="match status" value="1"/>
</dbReference>
<dbReference type="Proteomes" id="UP001221302">
    <property type="component" value="Unassembled WGS sequence"/>
</dbReference>
<keyword evidence="1" id="KW-0285">Flavoprotein</keyword>
<evidence type="ECO:0000256" key="3">
    <source>
        <dbReference type="ARBA" id="ARBA00023002"/>
    </source>
</evidence>
<dbReference type="GO" id="GO:0018580">
    <property type="term" value="F:nitronate monooxygenase activity"/>
    <property type="evidence" value="ECO:0007669"/>
    <property type="project" value="InterPro"/>
</dbReference>
<keyword evidence="4" id="KW-0503">Monooxygenase</keyword>
<dbReference type="SUPFAM" id="SSF51412">
    <property type="entry name" value="Inosine monophosphate dehydrogenase (IMPDH)"/>
    <property type="match status" value="1"/>
</dbReference>
<evidence type="ECO:0000313" key="4">
    <source>
        <dbReference type="EMBL" id="MDF1612993.1"/>
    </source>
</evidence>
<dbReference type="InterPro" id="IPR004136">
    <property type="entry name" value="NMO"/>
</dbReference>
<dbReference type="PANTHER" id="PTHR32332:SF20">
    <property type="entry name" value="2-NITROPROPANE DIOXYGENASE-LIKE PROTEIN"/>
    <property type="match status" value="1"/>
</dbReference>
<evidence type="ECO:0000256" key="2">
    <source>
        <dbReference type="ARBA" id="ARBA00022643"/>
    </source>
</evidence>
<dbReference type="InterPro" id="IPR013785">
    <property type="entry name" value="Aldolase_TIM"/>
</dbReference>
<dbReference type="AlphaFoldDB" id="A0AAE3TF52"/>
<proteinExistence type="predicted"/>
<sequence>MNIKNRITNLLKVKYPIIQGGMVWVSGWRLASAVSNNGGLGLIGAGSMKPELLKEHIQKCKAATEKSFGVNIPLLRKDADELIKTCIDENIKIIFTSAGHPGKHIDILKKNNITVVHVVSNVKQAKKSEEVGCDAIVAEGVEAGGHNGSDEITTFCLIPQVVANINIPVIAAGGIVNGNGIAAALALGAEGVQMGTRFAATIESSANDNYKKKIIEANDTSTTLVLRKIGNARIIKNEWSELVKKAEENGASEDELKKLLGEKRERLGIFEGNEKEGMMEVGQGVGLIKEILPVEDLMKKLIDEYDLAIQRLISLER</sequence>
<protein>
    <submittedName>
        <fullName evidence="4">Nitronate monooxygenase</fullName>
    </submittedName>
</protein>
<gene>
    <name evidence="4" type="ORF">P0M35_12580</name>
</gene>
<dbReference type="CDD" id="cd04730">
    <property type="entry name" value="NPD_like"/>
    <property type="match status" value="1"/>
</dbReference>
<reference evidence="4" key="1">
    <citation type="submission" date="2023-03" db="EMBL/GenBank/DDBJ databases">
        <title>Stygiobacter electus gen. nov., sp. nov., facultatively anaerobic thermotolerant bacterium of the class Ignavibacteria from a well of Yessentuki mineral water deposit.</title>
        <authorList>
            <person name="Podosokorskaya O.A."/>
            <person name="Elcheninov A.G."/>
            <person name="Petrova N.F."/>
            <person name="Zavarzina D.G."/>
            <person name="Kublanov I.V."/>
            <person name="Merkel A.Y."/>
        </authorList>
    </citation>
    <scope>NUCLEOTIDE SEQUENCE</scope>
    <source>
        <strain evidence="4">09-Me</strain>
    </source>
</reference>
<dbReference type="RefSeq" id="WP_321536764.1">
    <property type="nucleotide sequence ID" value="NZ_JARGDL010000023.1"/>
</dbReference>
<name>A0AAE3TF52_9BACT</name>
<dbReference type="Gene3D" id="3.20.20.70">
    <property type="entry name" value="Aldolase class I"/>
    <property type="match status" value="1"/>
</dbReference>
<keyword evidence="2" id="KW-0288">FMN</keyword>
<organism evidence="4 5">
    <name type="scientific">Stygiobacter electus</name>
    <dbReference type="NCBI Taxonomy" id="3032292"/>
    <lineage>
        <taxon>Bacteria</taxon>
        <taxon>Pseudomonadati</taxon>
        <taxon>Ignavibacteriota</taxon>
        <taxon>Ignavibacteria</taxon>
        <taxon>Ignavibacteriales</taxon>
        <taxon>Melioribacteraceae</taxon>
        <taxon>Stygiobacter</taxon>
    </lineage>
</organism>
<dbReference type="EMBL" id="JARGDL010000023">
    <property type="protein sequence ID" value="MDF1612993.1"/>
    <property type="molecule type" value="Genomic_DNA"/>
</dbReference>
<keyword evidence="5" id="KW-1185">Reference proteome</keyword>
<keyword evidence="3" id="KW-0560">Oxidoreductase</keyword>